<name>A0ABP9ZVA5_9GAMM</name>
<dbReference type="PANTHER" id="PTHR44196">
    <property type="entry name" value="DEHYDROGENASE/REDUCTASE SDR FAMILY MEMBER 7B"/>
    <property type="match status" value="1"/>
</dbReference>
<dbReference type="NCBIfam" id="NF006123">
    <property type="entry name" value="PRK08267.1"/>
    <property type="match status" value="1"/>
</dbReference>
<evidence type="ECO:0000259" key="4">
    <source>
        <dbReference type="SMART" id="SM00822"/>
    </source>
</evidence>
<dbReference type="EMBL" id="BAABWH010000001">
    <property type="protein sequence ID" value="GAA6144064.1"/>
    <property type="molecule type" value="Genomic_DNA"/>
</dbReference>
<accession>A0ABP9ZVA5</accession>
<gene>
    <name evidence="5" type="ORF">NBRC116585_01810</name>
</gene>
<dbReference type="SUPFAM" id="SSF51735">
    <property type="entry name" value="NAD(P)-binding Rossmann-fold domains"/>
    <property type="match status" value="1"/>
</dbReference>
<evidence type="ECO:0000256" key="3">
    <source>
        <dbReference type="RuleBase" id="RU000363"/>
    </source>
</evidence>
<dbReference type="PRINTS" id="PR00081">
    <property type="entry name" value="GDHRDH"/>
</dbReference>
<evidence type="ECO:0000256" key="2">
    <source>
        <dbReference type="ARBA" id="ARBA00023002"/>
    </source>
</evidence>
<keyword evidence="6" id="KW-1185">Reference proteome</keyword>
<dbReference type="SMART" id="SM00822">
    <property type="entry name" value="PKS_KR"/>
    <property type="match status" value="1"/>
</dbReference>
<dbReference type="Proteomes" id="UP001481413">
    <property type="component" value="Unassembled WGS sequence"/>
</dbReference>
<proteinExistence type="inferred from homology"/>
<keyword evidence="2" id="KW-0560">Oxidoreductase</keyword>
<dbReference type="InterPro" id="IPR036291">
    <property type="entry name" value="NAD(P)-bd_dom_sf"/>
</dbReference>
<dbReference type="PANTHER" id="PTHR44196:SF1">
    <property type="entry name" value="DEHYDROGENASE_REDUCTASE SDR FAMILY MEMBER 7B"/>
    <property type="match status" value="1"/>
</dbReference>
<feature type="domain" description="Ketoreductase" evidence="4">
    <location>
        <begin position="1"/>
        <end position="168"/>
    </location>
</feature>
<reference evidence="5 6" key="1">
    <citation type="submission" date="2024-04" db="EMBL/GenBank/DDBJ databases">
        <title>Draft genome sequence of Thalassolituus maritimus NBRC 116585.</title>
        <authorList>
            <person name="Miyakawa T."/>
            <person name="Kusuya Y."/>
            <person name="Miura T."/>
        </authorList>
    </citation>
    <scope>NUCLEOTIDE SEQUENCE [LARGE SCALE GENOMIC DNA]</scope>
    <source>
        <strain evidence="5 6">5NW40-0001</strain>
    </source>
</reference>
<protein>
    <submittedName>
        <fullName evidence="5">SDR family oxidoreductase</fullName>
    </submittedName>
</protein>
<sequence>MNAFITGAASGIGKATADALLKRGWSLALADIAVDDLYVVKEEYPDRVSVYVLDVTDESAFSSAVADFAAQHNGKLRLMFNCAGVLEVNRFTDISTRRHDQIIDINVKGVLHGCRSAYPFLRDTPGAQVINMSSASATYGIPEFAVYSASKFAVQGLTEALNIEWRKDGIHVGDIMPPFVKTPMLTSQEHGAAIIDALGVNLTAEDVAEAVMKQLSFKLTHRPVSLPFTLLFLFSQITPRPLTGLLIRLLSRH</sequence>
<evidence type="ECO:0000256" key="1">
    <source>
        <dbReference type="ARBA" id="ARBA00006484"/>
    </source>
</evidence>
<dbReference type="Pfam" id="PF00106">
    <property type="entry name" value="adh_short"/>
    <property type="match status" value="1"/>
</dbReference>
<organism evidence="5 6">
    <name type="scientific">Thalassolituus maritimus</name>
    <dbReference type="NCBI Taxonomy" id="484498"/>
    <lineage>
        <taxon>Bacteria</taxon>
        <taxon>Pseudomonadati</taxon>
        <taxon>Pseudomonadota</taxon>
        <taxon>Gammaproteobacteria</taxon>
        <taxon>Oceanospirillales</taxon>
        <taxon>Oceanospirillaceae</taxon>
        <taxon>Thalassolituus</taxon>
    </lineage>
</organism>
<dbReference type="Gene3D" id="3.40.50.720">
    <property type="entry name" value="NAD(P)-binding Rossmann-like Domain"/>
    <property type="match status" value="1"/>
</dbReference>
<evidence type="ECO:0000313" key="5">
    <source>
        <dbReference type="EMBL" id="GAA6144064.1"/>
    </source>
</evidence>
<comment type="caution">
    <text evidence="5">The sequence shown here is derived from an EMBL/GenBank/DDBJ whole genome shotgun (WGS) entry which is preliminary data.</text>
</comment>
<dbReference type="InterPro" id="IPR057326">
    <property type="entry name" value="KR_dom"/>
</dbReference>
<dbReference type="PRINTS" id="PR00080">
    <property type="entry name" value="SDRFAMILY"/>
</dbReference>
<comment type="similarity">
    <text evidence="1 3">Belongs to the short-chain dehydrogenases/reductases (SDR) family.</text>
</comment>
<dbReference type="InterPro" id="IPR002347">
    <property type="entry name" value="SDR_fam"/>
</dbReference>
<evidence type="ECO:0000313" key="6">
    <source>
        <dbReference type="Proteomes" id="UP001481413"/>
    </source>
</evidence>
<dbReference type="RefSeq" id="WP_353293012.1">
    <property type="nucleotide sequence ID" value="NZ_BAABWH010000001.1"/>
</dbReference>